<reference evidence="1 2" key="1">
    <citation type="submission" date="2019-09" db="EMBL/GenBank/DDBJ databases">
        <authorList>
            <person name="Ou C."/>
        </authorList>
    </citation>
    <scope>NUCLEOTIDE SEQUENCE [LARGE SCALE GENOMIC DNA]</scope>
    <source>
        <strain evidence="1">S2</strain>
        <tissue evidence="1">Leaf</tissue>
    </source>
</reference>
<accession>A0A5N5F1K3</accession>
<gene>
    <name evidence="1" type="ORF">D8674_030530</name>
</gene>
<dbReference type="Proteomes" id="UP000327157">
    <property type="component" value="Chromosome 7"/>
</dbReference>
<sequence length="81" mass="9023">MVYIGGSDEEKRVEVKSMAMGSEKAKPLHNFNLPWYLKWGNQKHLWCQKKSYDASESGGEGSGSSPAMMTRVGMVFGFLGF</sequence>
<name>A0A5N5F1K3_9ROSA</name>
<organism evidence="1 2">
    <name type="scientific">Pyrus ussuriensis x Pyrus communis</name>
    <dbReference type="NCBI Taxonomy" id="2448454"/>
    <lineage>
        <taxon>Eukaryota</taxon>
        <taxon>Viridiplantae</taxon>
        <taxon>Streptophyta</taxon>
        <taxon>Embryophyta</taxon>
        <taxon>Tracheophyta</taxon>
        <taxon>Spermatophyta</taxon>
        <taxon>Magnoliopsida</taxon>
        <taxon>eudicotyledons</taxon>
        <taxon>Gunneridae</taxon>
        <taxon>Pentapetalae</taxon>
        <taxon>rosids</taxon>
        <taxon>fabids</taxon>
        <taxon>Rosales</taxon>
        <taxon>Rosaceae</taxon>
        <taxon>Amygdaloideae</taxon>
        <taxon>Maleae</taxon>
        <taxon>Pyrus</taxon>
    </lineage>
</organism>
<dbReference type="OrthoDB" id="769821at2759"/>
<evidence type="ECO:0000313" key="2">
    <source>
        <dbReference type="Proteomes" id="UP000327157"/>
    </source>
</evidence>
<comment type="caution">
    <text evidence="1">The sequence shown here is derived from an EMBL/GenBank/DDBJ whole genome shotgun (WGS) entry which is preliminary data.</text>
</comment>
<reference evidence="2" key="2">
    <citation type="submission" date="2019-10" db="EMBL/GenBank/DDBJ databases">
        <title>A de novo genome assembly of a pear dwarfing rootstock.</title>
        <authorList>
            <person name="Wang F."/>
            <person name="Wang J."/>
            <person name="Li S."/>
            <person name="Zhang Y."/>
            <person name="Fang M."/>
            <person name="Ma L."/>
            <person name="Zhao Y."/>
            <person name="Jiang S."/>
        </authorList>
    </citation>
    <scope>NUCLEOTIDE SEQUENCE [LARGE SCALE GENOMIC DNA]</scope>
</reference>
<protein>
    <submittedName>
        <fullName evidence="1">Uncharacterized protein</fullName>
    </submittedName>
</protein>
<dbReference type="EMBL" id="SMOL01000781">
    <property type="protein sequence ID" value="KAB2595080.1"/>
    <property type="molecule type" value="Genomic_DNA"/>
</dbReference>
<evidence type="ECO:0000313" key="1">
    <source>
        <dbReference type="EMBL" id="KAB2595080.1"/>
    </source>
</evidence>
<keyword evidence="2" id="KW-1185">Reference proteome</keyword>
<reference evidence="1 2" key="3">
    <citation type="submission" date="2019-11" db="EMBL/GenBank/DDBJ databases">
        <title>A de novo genome assembly of a pear dwarfing rootstock.</title>
        <authorList>
            <person name="Wang F."/>
            <person name="Wang J."/>
            <person name="Li S."/>
            <person name="Zhang Y."/>
            <person name="Fang M."/>
            <person name="Ma L."/>
            <person name="Zhao Y."/>
            <person name="Jiang S."/>
        </authorList>
    </citation>
    <scope>NUCLEOTIDE SEQUENCE [LARGE SCALE GENOMIC DNA]</scope>
    <source>
        <strain evidence="1">S2</strain>
        <tissue evidence="1">Leaf</tissue>
    </source>
</reference>
<proteinExistence type="predicted"/>
<dbReference type="AlphaFoldDB" id="A0A5N5F1K3"/>